<dbReference type="PANTHER" id="PTHR43420:SF44">
    <property type="entry name" value="ACETYLTRANSFERASE YPEA"/>
    <property type="match status" value="1"/>
</dbReference>
<comment type="function">
    <text evidence="5">Acetylates the N-terminal alanine of ribosomal protein bS18.</text>
</comment>
<dbReference type="CDD" id="cd04301">
    <property type="entry name" value="NAT_SF"/>
    <property type="match status" value="1"/>
</dbReference>
<name>A0A556PGN9_9BACI</name>
<evidence type="ECO:0000259" key="6">
    <source>
        <dbReference type="PROSITE" id="PS51186"/>
    </source>
</evidence>
<dbReference type="GO" id="GO:0008999">
    <property type="term" value="F:protein-N-terminal-alanine acetyltransferase activity"/>
    <property type="evidence" value="ECO:0007669"/>
    <property type="project" value="UniProtKB-EC"/>
</dbReference>
<dbReference type="InterPro" id="IPR000182">
    <property type="entry name" value="GNAT_dom"/>
</dbReference>
<organism evidence="7 8">
    <name type="scientific">Allobacillus salarius</name>
    <dbReference type="NCBI Taxonomy" id="1955272"/>
    <lineage>
        <taxon>Bacteria</taxon>
        <taxon>Bacillati</taxon>
        <taxon>Bacillota</taxon>
        <taxon>Bacilli</taxon>
        <taxon>Bacillales</taxon>
        <taxon>Bacillaceae</taxon>
        <taxon>Allobacillus</taxon>
    </lineage>
</organism>
<evidence type="ECO:0000256" key="2">
    <source>
        <dbReference type="ARBA" id="ARBA00022490"/>
    </source>
</evidence>
<dbReference type="Proteomes" id="UP000316425">
    <property type="component" value="Unassembled WGS sequence"/>
</dbReference>
<feature type="domain" description="N-acetyltransferase" evidence="6">
    <location>
        <begin position="8"/>
        <end position="152"/>
    </location>
</feature>
<evidence type="ECO:0000256" key="4">
    <source>
        <dbReference type="ARBA" id="ARBA00023315"/>
    </source>
</evidence>
<evidence type="ECO:0000313" key="7">
    <source>
        <dbReference type="EMBL" id="TSJ63560.1"/>
    </source>
</evidence>
<dbReference type="GO" id="GO:0005737">
    <property type="term" value="C:cytoplasm"/>
    <property type="evidence" value="ECO:0007669"/>
    <property type="project" value="UniProtKB-SubCell"/>
</dbReference>
<dbReference type="InterPro" id="IPR006464">
    <property type="entry name" value="AcTrfase_RimI/Ard1"/>
</dbReference>
<evidence type="ECO:0000256" key="1">
    <source>
        <dbReference type="ARBA" id="ARBA00005395"/>
    </source>
</evidence>
<protein>
    <recommendedName>
        <fullName evidence="5">[Ribosomal protein bS18]-alanine N-acetyltransferase</fullName>
        <ecNumber evidence="5">2.3.1.266</ecNumber>
    </recommendedName>
</protein>
<dbReference type="Gene3D" id="3.40.630.30">
    <property type="match status" value="1"/>
</dbReference>
<dbReference type="InterPro" id="IPR050680">
    <property type="entry name" value="YpeA/RimI_acetyltransf"/>
</dbReference>
<sequence>MRKISKDVIVRRMTYEDLDQVMEVENASFTAPWKEEDITHDLINNPFSDYLVMEKGDKIIGYVGTWTVVEAAQITNIAIHPDERGQGYSVQLFQRMLKYLRLKGATELTLEVRESNHVAQRLYERFGMKPVGVRKNYYQDDGEDAIVMWVEL</sequence>
<keyword evidence="4" id="KW-0012">Acyltransferase</keyword>
<keyword evidence="3 7" id="KW-0808">Transferase</keyword>
<comment type="similarity">
    <text evidence="1 5">Belongs to the acetyltransferase family. RimI subfamily.</text>
</comment>
<dbReference type="Pfam" id="PF00583">
    <property type="entry name" value="Acetyltransf_1"/>
    <property type="match status" value="1"/>
</dbReference>
<evidence type="ECO:0000256" key="5">
    <source>
        <dbReference type="RuleBase" id="RU363094"/>
    </source>
</evidence>
<reference evidence="7 8" key="1">
    <citation type="submission" date="2019-07" db="EMBL/GenBank/DDBJ databases">
        <title>Allobacillus sp. nov. SKP isolated from shrimp paste of Euphausiacea.</title>
        <authorList>
            <person name="Kanchanasin P."/>
            <person name="Tanasupawat S."/>
            <person name="Shi W."/>
            <person name="Wu L."/>
            <person name="Ma J."/>
        </authorList>
    </citation>
    <scope>NUCLEOTIDE SEQUENCE [LARGE SCALE GENOMIC DNA]</scope>
    <source>
        <strain evidence="7 8">SKP4-8</strain>
    </source>
</reference>
<dbReference type="PROSITE" id="PS51186">
    <property type="entry name" value="GNAT"/>
    <property type="match status" value="1"/>
</dbReference>
<dbReference type="RefSeq" id="WP_144088979.1">
    <property type="nucleotide sequence ID" value="NZ_VMHE01000015.1"/>
</dbReference>
<dbReference type="OrthoDB" id="9794566at2"/>
<evidence type="ECO:0000256" key="3">
    <source>
        <dbReference type="ARBA" id="ARBA00022679"/>
    </source>
</evidence>
<keyword evidence="2 5" id="KW-0963">Cytoplasm</keyword>
<comment type="subcellular location">
    <subcellularLocation>
        <location evidence="5">Cytoplasm</location>
    </subcellularLocation>
</comment>
<proteinExistence type="inferred from homology"/>
<dbReference type="AlphaFoldDB" id="A0A556PGN9"/>
<comment type="catalytic activity">
    <reaction evidence="5">
        <text>N-terminal L-alanyl-[ribosomal protein bS18] + acetyl-CoA = N-terminal N(alpha)-acetyl-L-alanyl-[ribosomal protein bS18] + CoA + H(+)</text>
        <dbReference type="Rhea" id="RHEA:43756"/>
        <dbReference type="Rhea" id="RHEA-COMP:10676"/>
        <dbReference type="Rhea" id="RHEA-COMP:10677"/>
        <dbReference type="ChEBI" id="CHEBI:15378"/>
        <dbReference type="ChEBI" id="CHEBI:57287"/>
        <dbReference type="ChEBI" id="CHEBI:57288"/>
        <dbReference type="ChEBI" id="CHEBI:64718"/>
        <dbReference type="ChEBI" id="CHEBI:83683"/>
        <dbReference type="EC" id="2.3.1.266"/>
    </reaction>
</comment>
<gene>
    <name evidence="7" type="primary">rimI</name>
    <name evidence="7" type="ORF">FPQ13_08840</name>
</gene>
<dbReference type="InterPro" id="IPR016181">
    <property type="entry name" value="Acyl_CoA_acyltransferase"/>
</dbReference>
<comment type="caution">
    <text evidence="7">The sequence shown here is derived from an EMBL/GenBank/DDBJ whole genome shotgun (WGS) entry which is preliminary data.</text>
</comment>
<dbReference type="NCBIfam" id="TIGR01575">
    <property type="entry name" value="rimI"/>
    <property type="match status" value="1"/>
</dbReference>
<dbReference type="SUPFAM" id="SSF55729">
    <property type="entry name" value="Acyl-CoA N-acyltransferases (Nat)"/>
    <property type="match status" value="1"/>
</dbReference>
<accession>A0A556PGN9</accession>
<dbReference type="PANTHER" id="PTHR43420">
    <property type="entry name" value="ACETYLTRANSFERASE"/>
    <property type="match status" value="1"/>
</dbReference>
<dbReference type="EMBL" id="VMHE01000015">
    <property type="protein sequence ID" value="TSJ63560.1"/>
    <property type="molecule type" value="Genomic_DNA"/>
</dbReference>
<dbReference type="EC" id="2.3.1.266" evidence="5"/>
<keyword evidence="8" id="KW-1185">Reference proteome</keyword>
<evidence type="ECO:0000313" key="8">
    <source>
        <dbReference type="Proteomes" id="UP000316425"/>
    </source>
</evidence>